<keyword evidence="6 11" id="KW-0175">Coiled coil</keyword>
<keyword evidence="8 10" id="KW-0131">Cell cycle</keyword>
<dbReference type="Proteomes" id="UP001516464">
    <property type="component" value="Unassembled WGS sequence"/>
</dbReference>
<evidence type="ECO:0000256" key="10">
    <source>
        <dbReference type="RuleBase" id="RU368072"/>
    </source>
</evidence>
<reference evidence="14 15" key="1">
    <citation type="submission" date="2019-01" db="EMBL/GenBank/DDBJ databases">
        <title>Genomes sequencing and comparative genomics of infectious freshwater microsporidia, Cucumispora dikerogammari and Thelohania contejeani.</title>
        <authorList>
            <person name="Cormier A."/>
            <person name="Giraud I."/>
            <person name="Wattier R."/>
            <person name="Teixeira M."/>
            <person name="Grandjean F."/>
            <person name="Rigaud T."/>
            <person name="Cordaux R."/>
        </authorList>
    </citation>
    <scope>NUCLEOTIDE SEQUENCE [LARGE SCALE GENOMIC DNA]</scope>
    <source>
        <strain evidence="14">T1</strain>
        <tissue evidence="14">Spores</tissue>
    </source>
</reference>
<comment type="subcellular location">
    <subcellularLocation>
        <location evidence="10">Chromosome</location>
        <location evidence="10">Centromere</location>
        <location evidence="10">Kinetochore</location>
    </subcellularLocation>
    <subcellularLocation>
        <location evidence="10">Nucleus</location>
    </subcellularLocation>
</comment>
<keyword evidence="4 10" id="KW-0498">Mitosis</keyword>
<evidence type="ECO:0000256" key="1">
    <source>
        <dbReference type="ARBA" id="ARBA00007050"/>
    </source>
</evidence>
<feature type="compositionally biased region" description="Low complexity" evidence="12">
    <location>
        <begin position="10"/>
        <end position="22"/>
    </location>
</feature>
<proteinExistence type="inferred from homology"/>
<feature type="coiled-coil region" evidence="11">
    <location>
        <begin position="388"/>
        <end position="422"/>
    </location>
</feature>
<evidence type="ECO:0000313" key="15">
    <source>
        <dbReference type="Proteomes" id="UP001516464"/>
    </source>
</evidence>
<dbReference type="InterPro" id="IPR038273">
    <property type="entry name" value="Ndc80_sf"/>
</dbReference>
<evidence type="ECO:0000256" key="7">
    <source>
        <dbReference type="ARBA" id="ARBA00023242"/>
    </source>
</evidence>
<feature type="coiled-coil region" evidence="11">
    <location>
        <begin position="455"/>
        <end position="482"/>
    </location>
</feature>
<sequence length="545" mass="63936">MRRSTINPTAQSASASQRQRASINPRSSLAPPRDQKQIRDKAYQLTCIDTIYNFLINNGYEGPLTTKTLHNTSVKDFQNIFRFIYSFIEEEYEYGARFEEDVIGILRIIRYPYCSEINRSQLVATTPHTWPVILGMLAWLVGLAEISKMDEFVEDEQLFGLDGLFYKYVVRAYEKFNDGLPDDLEQDLDEQVGSMYGEAFKEIDQKREYLKQLDNEINRINNEMVNLKDYDTKKDEINEDMKRLAQSDIQLEEKKKKYMAIISKYENEISAMEVELEELRKEQANLKKEISEQTINPEDVKVMNAKKIELFKELEKIKPEKEELIKIITKLDAENHEKIEEAEKILSDIKNMITDLKEESSSNLKSESIPIRIIKEKNSYFKENYRIAGDISNYVRQLDEELNRLKEKLSTLEDQKATSDEKANENKLTLNELMENLKYVNNKLYNTGKLYLEKKEVSDIEQRKSKREMEKLENDLLNLKLQSNNSLLLSEQALQKAKIALDKTLYQIAYEKKEINNIIFNFYNSVTNLSKSIQIQVKELCKFLD</sequence>
<keyword evidence="3 10" id="KW-0132">Cell division</keyword>
<evidence type="ECO:0000256" key="8">
    <source>
        <dbReference type="ARBA" id="ARBA00023306"/>
    </source>
</evidence>
<evidence type="ECO:0000256" key="6">
    <source>
        <dbReference type="ARBA" id="ARBA00023054"/>
    </source>
</evidence>
<comment type="caution">
    <text evidence="14">The sequence shown here is derived from an EMBL/GenBank/DDBJ whole genome shotgun (WGS) entry which is preliminary data.</text>
</comment>
<comment type="subunit">
    <text evidence="10">Component of the NDC80 complex.</text>
</comment>
<organism evidence="14 15">
    <name type="scientific">Astathelohania contejeani</name>
    <dbReference type="NCBI Taxonomy" id="164912"/>
    <lineage>
        <taxon>Eukaryota</taxon>
        <taxon>Fungi</taxon>
        <taxon>Fungi incertae sedis</taxon>
        <taxon>Microsporidia</taxon>
        <taxon>Astathelohaniidae</taxon>
        <taxon>Astathelohania</taxon>
    </lineage>
</organism>
<dbReference type="EMBL" id="SBIQ01000215">
    <property type="protein sequence ID" value="KAF7682597.1"/>
    <property type="molecule type" value="Genomic_DNA"/>
</dbReference>
<gene>
    <name evidence="14" type="primary">NDC80</name>
    <name evidence="14" type="ORF">TCON_2181</name>
</gene>
<evidence type="ECO:0000256" key="2">
    <source>
        <dbReference type="ARBA" id="ARBA00022454"/>
    </source>
</evidence>
<dbReference type="Pfam" id="PF03801">
    <property type="entry name" value="Ndc80_HEC"/>
    <property type="match status" value="1"/>
</dbReference>
<accession>A0ABQ7HWS8</accession>
<dbReference type="PANTHER" id="PTHR10643">
    <property type="entry name" value="KINETOCHORE PROTEIN NDC80"/>
    <property type="match status" value="1"/>
</dbReference>
<keyword evidence="2 10" id="KW-0158">Chromosome</keyword>
<protein>
    <recommendedName>
        <fullName evidence="10">Kinetochore protein NDC80</fullName>
    </recommendedName>
</protein>
<comment type="similarity">
    <text evidence="1 10">Belongs to the NDC80/HEC1 family.</text>
</comment>
<evidence type="ECO:0000256" key="5">
    <source>
        <dbReference type="ARBA" id="ARBA00022838"/>
    </source>
</evidence>
<keyword evidence="9 10" id="KW-0137">Centromere</keyword>
<evidence type="ECO:0000256" key="3">
    <source>
        <dbReference type="ARBA" id="ARBA00022618"/>
    </source>
</evidence>
<feature type="domain" description="Kinetochore protein Ndc80 CH" evidence="13">
    <location>
        <begin position="4"/>
        <end position="147"/>
    </location>
</feature>
<feature type="coiled-coil region" evidence="11">
    <location>
        <begin position="203"/>
        <end position="296"/>
    </location>
</feature>
<evidence type="ECO:0000256" key="11">
    <source>
        <dbReference type="SAM" id="Coils"/>
    </source>
</evidence>
<name>A0ABQ7HWS8_9MICR</name>
<keyword evidence="7 10" id="KW-0539">Nucleus</keyword>
<evidence type="ECO:0000256" key="12">
    <source>
        <dbReference type="SAM" id="MobiDB-lite"/>
    </source>
</evidence>
<keyword evidence="15" id="KW-1185">Reference proteome</keyword>
<comment type="function">
    <text evidence="10">Acts as a component of the essential kinetochore-associated NDC80 complex, which is required for chromosome segregation and spindle checkpoint activity.</text>
</comment>
<dbReference type="Gene3D" id="1.10.418.30">
    <property type="entry name" value="Ncd80 complex, Ncd80 subunit"/>
    <property type="match status" value="1"/>
</dbReference>
<keyword evidence="5 10" id="KW-0995">Kinetochore</keyword>
<dbReference type="InterPro" id="IPR055260">
    <property type="entry name" value="Ndc80_CH"/>
</dbReference>
<evidence type="ECO:0000256" key="9">
    <source>
        <dbReference type="ARBA" id="ARBA00023328"/>
    </source>
</evidence>
<evidence type="ECO:0000256" key="4">
    <source>
        <dbReference type="ARBA" id="ARBA00022776"/>
    </source>
</evidence>
<feature type="region of interest" description="Disordered" evidence="12">
    <location>
        <begin position="1"/>
        <end position="37"/>
    </location>
</feature>
<dbReference type="PANTHER" id="PTHR10643:SF2">
    <property type="entry name" value="KINETOCHORE PROTEIN NDC80 HOMOLOG"/>
    <property type="match status" value="1"/>
</dbReference>
<evidence type="ECO:0000259" key="13">
    <source>
        <dbReference type="Pfam" id="PF03801"/>
    </source>
</evidence>
<dbReference type="InterPro" id="IPR005550">
    <property type="entry name" value="Kinetochore_Ndc80"/>
</dbReference>
<evidence type="ECO:0000313" key="14">
    <source>
        <dbReference type="EMBL" id="KAF7682597.1"/>
    </source>
</evidence>